<sequence>MTQVTGAFPTPEDPVVRVPSVSEDSVVRVPSVSEDSVACLLSGPAAGGPGDGSVIRARPMPEAGLRTRPGTGGWHRGGALRPRRAGE</sequence>
<comment type="caution">
    <text evidence="2">The sequence shown here is derived from an EMBL/GenBank/DDBJ whole genome shotgun (WGS) entry which is preliminary data.</text>
</comment>
<keyword evidence="3" id="KW-1185">Reference proteome</keyword>
<gene>
    <name evidence="2" type="ORF">Pta02_00500</name>
</gene>
<evidence type="ECO:0000313" key="2">
    <source>
        <dbReference type="EMBL" id="GIH98041.1"/>
    </source>
</evidence>
<accession>A0A8J3WSL2</accession>
<evidence type="ECO:0000256" key="1">
    <source>
        <dbReference type="SAM" id="MobiDB-lite"/>
    </source>
</evidence>
<proteinExistence type="predicted"/>
<evidence type="ECO:0000313" key="3">
    <source>
        <dbReference type="Proteomes" id="UP000634476"/>
    </source>
</evidence>
<organism evidence="2 3">
    <name type="scientific">Planobispora takensis</name>
    <dbReference type="NCBI Taxonomy" id="1367882"/>
    <lineage>
        <taxon>Bacteria</taxon>
        <taxon>Bacillati</taxon>
        <taxon>Actinomycetota</taxon>
        <taxon>Actinomycetes</taxon>
        <taxon>Streptosporangiales</taxon>
        <taxon>Streptosporangiaceae</taxon>
        <taxon>Planobispora</taxon>
    </lineage>
</organism>
<name>A0A8J3WSL2_9ACTN</name>
<dbReference type="Proteomes" id="UP000634476">
    <property type="component" value="Unassembled WGS sequence"/>
</dbReference>
<dbReference type="AlphaFoldDB" id="A0A8J3WSL2"/>
<reference evidence="2" key="1">
    <citation type="submission" date="2021-01" db="EMBL/GenBank/DDBJ databases">
        <title>Whole genome shotgun sequence of Planobispora takensis NBRC 109077.</title>
        <authorList>
            <person name="Komaki H."/>
            <person name="Tamura T."/>
        </authorList>
    </citation>
    <scope>NUCLEOTIDE SEQUENCE</scope>
    <source>
        <strain evidence="2">NBRC 109077</strain>
    </source>
</reference>
<protein>
    <submittedName>
        <fullName evidence="2">Uncharacterized protein</fullName>
    </submittedName>
</protein>
<dbReference type="EMBL" id="BOOK01000001">
    <property type="protein sequence ID" value="GIH98041.1"/>
    <property type="molecule type" value="Genomic_DNA"/>
</dbReference>
<feature type="region of interest" description="Disordered" evidence="1">
    <location>
        <begin position="62"/>
        <end position="87"/>
    </location>
</feature>